<keyword evidence="2" id="KW-0539">Nucleus</keyword>
<evidence type="ECO:0000256" key="2">
    <source>
        <dbReference type="RuleBase" id="RU000551"/>
    </source>
</evidence>
<comment type="subunit">
    <text evidence="2">The 26S proteasome consists of a 20S proteasome core and two 19S regulatory subunits.</text>
</comment>
<dbReference type="HOGENOM" id="CLU_2656206_0_0_1"/>
<dbReference type="InterPro" id="IPR001353">
    <property type="entry name" value="Proteasome_sua/b"/>
</dbReference>
<dbReference type="OrthoDB" id="431557at2759"/>
<evidence type="ECO:0000259" key="3">
    <source>
        <dbReference type="PROSITE" id="PS00388"/>
    </source>
</evidence>
<evidence type="ECO:0000256" key="1">
    <source>
        <dbReference type="ARBA" id="ARBA00022942"/>
    </source>
</evidence>
<dbReference type="GO" id="GO:0006511">
    <property type="term" value="P:ubiquitin-dependent protein catabolic process"/>
    <property type="evidence" value="ECO:0007669"/>
    <property type="project" value="InterPro"/>
</dbReference>
<reference evidence="4 5" key="1">
    <citation type="journal article" date="2012" name="PLoS Pathog.">
        <title>The genome of the obligate intracellular parasite Trachipleistophora hominis: new insights into microsporidian genome dynamics and reductive evolution.</title>
        <authorList>
            <person name="Heinz E."/>
            <person name="Williams T.A."/>
            <person name="Nakjang S."/>
            <person name="Noel C.J."/>
            <person name="Swan D.C."/>
            <person name="Goldberg A.V."/>
            <person name="Harris S.R."/>
            <person name="Weinmaier T."/>
            <person name="Markert S."/>
            <person name="Becher D."/>
            <person name="Bernhardt J."/>
            <person name="Dagan T."/>
            <person name="Hacker C."/>
            <person name="Lucocq J.M."/>
            <person name="Schweder T."/>
            <person name="Rattei T."/>
            <person name="Hall N."/>
            <person name="Hirt R.P."/>
            <person name="Embley T.M."/>
        </authorList>
    </citation>
    <scope>NUCLEOTIDE SEQUENCE [LARGE SCALE GENOMIC DNA]</scope>
</reference>
<dbReference type="Proteomes" id="UP000011185">
    <property type="component" value="Unassembled WGS sequence"/>
</dbReference>
<name>L7JUK8_TRAHO</name>
<dbReference type="GO" id="GO:0005634">
    <property type="term" value="C:nucleus"/>
    <property type="evidence" value="ECO:0007669"/>
    <property type="project" value="UniProtKB-SubCell"/>
</dbReference>
<dbReference type="GO" id="GO:0019773">
    <property type="term" value="C:proteasome core complex, alpha-subunit complex"/>
    <property type="evidence" value="ECO:0007669"/>
    <property type="project" value="InterPro"/>
</dbReference>
<dbReference type="STRING" id="72359.L7JUK8"/>
<keyword evidence="1 2" id="KW-0647">Proteasome</keyword>
<dbReference type="SMART" id="SM00948">
    <property type="entry name" value="Proteasome_A_N"/>
    <property type="match status" value="1"/>
</dbReference>
<sequence>MANDHKVNSYSPEGRIYQIEYAMKAMNHGVTTVALATTQSVVISSEKKILSKLQVTSSATKHFKIDDRIGLAFSGD</sequence>
<dbReference type="PANTHER" id="PTHR11599">
    <property type="entry name" value="PROTEASOME SUBUNIT ALPHA/BETA"/>
    <property type="match status" value="1"/>
</dbReference>
<keyword evidence="5" id="KW-1185">Reference proteome</keyword>
<dbReference type="Pfam" id="PF10584">
    <property type="entry name" value="Proteasome_A_N"/>
    <property type="match status" value="1"/>
</dbReference>
<dbReference type="InterPro" id="IPR050115">
    <property type="entry name" value="Proteasome_alpha"/>
</dbReference>
<evidence type="ECO:0000313" key="4">
    <source>
        <dbReference type="EMBL" id="ELQ75109.1"/>
    </source>
</evidence>
<evidence type="ECO:0000313" key="5">
    <source>
        <dbReference type="Proteomes" id="UP000011185"/>
    </source>
</evidence>
<dbReference type="InParanoid" id="L7JUK8"/>
<gene>
    <name evidence="4" type="ORF">THOM_1943</name>
</gene>
<dbReference type="InterPro" id="IPR029055">
    <property type="entry name" value="Ntn_hydrolases_N"/>
</dbReference>
<feature type="domain" description="Proteasome alpha-type subunits" evidence="3">
    <location>
        <begin position="3"/>
        <end position="25"/>
    </location>
</feature>
<dbReference type="PROSITE" id="PS00388">
    <property type="entry name" value="PROTEASOME_ALPHA_1"/>
    <property type="match status" value="1"/>
</dbReference>
<accession>L7JUK8</accession>
<dbReference type="AlphaFoldDB" id="L7JUK8"/>
<dbReference type="InterPro" id="IPR000426">
    <property type="entry name" value="Proteasome_asu_N"/>
</dbReference>
<comment type="similarity">
    <text evidence="2">Belongs to the peptidase T1A family.</text>
</comment>
<dbReference type="SUPFAM" id="SSF56235">
    <property type="entry name" value="N-terminal nucleophile aminohydrolases (Ntn hydrolases)"/>
    <property type="match status" value="1"/>
</dbReference>
<organism evidence="4 5">
    <name type="scientific">Trachipleistophora hominis</name>
    <name type="common">Microsporidian parasite</name>
    <dbReference type="NCBI Taxonomy" id="72359"/>
    <lineage>
        <taxon>Eukaryota</taxon>
        <taxon>Fungi</taxon>
        <taxon>Fungi incertae sedis</taxon>
        <taxon>Microsporidia</taxon>
        <taxon>Pleistophoridae</taxon>
        <taxon>Trachipleistophora</taxon>
    </lineage>
</organism>
<proteinExistence type="inferred from homology"/>
<dbReference type="Gene3D" id="3.60.20.10">
    <property type="entry name" value="Glutamine Phosphoribosylpyrophosphate, subunit 1, domain 1"/>
    <property type="match status" value="1"/>
</dbReference>
<dbReference type="VEuPathDB" id="MicrosporidiaDB:THOM_1943"/>
<dbReference type="GO" id="GO:0005737">
    <property type="term" value="C:cytoplasm"/>
    <property type="evidence" value="ECO:0007669"/>
    <property type="project" value="UniProtKB-SubCell"/>
</dbReference>
<protein>
    <recommendedName>
        <fullName evidence="2">Proteasome subunit alpha type</fullName>
    </recommendedName>
</protein>
<keyword evidence="2" id="KW-0963">Cytoplasm</keyword>
<dbReference type="EMBL" id="JH993988">
    <property type="protein sequence ID" value="ELQ75109.1"/>
    <property type="molecule type" value="Genomic_DNA"/>
</dbReference>
<dbReference type="Pfam" id="PF00227">
    <property type="entry name" value="Proteasome"/>
    <property type="match status" value="1"/>
</dbReference>
<comment type="subcellular location">
    <subcellularLocation>
        <location evidence="2">Cytoplasm</location>
    </subcellularLocation>
    <subcellularLocation>
        <location evidence="2">Nucleus</location>
    </subcellularLocation>
</comment>